<feature type="region of interest" description="Disordered" evidence="1">
    <location>
        <begin position="1"/>
        <end position="25"/>
    </location>
</feature>
<feature type="region of interest" description="Disordered" evidence="1">
    <location>
        <begin position="323"/>
        <end position="342"/>
    </location>
</feature>
<feature type="compositionally biased region" description="Low complexity" evidence="1">
    <location>
        <begin position="254"/>
        <end position="274"/>
    </location>
</feature>
<organism evidence="2 3">
    <name type="scientific">Modicella reniformis</name>
    <dbReference type="NCBI Taxonomy" id="1440133"/>
    <lineage>
        <taxon>Eukaryota</taxon>
        <taxon>Fungi</taxon>
        <taxon>Fungi incertae sedis</taxon>
        <taxon>Mucoromycota</taxon>
        <taxon>Mortierellomycotina</taxon>
        <taxon>Mortierellomycetes</taxon>
        <taxon>Mortierellales</taxon>
        <taxon>Mortierellaceae</taxon>
        <taxon>Modicella</taxon>
    </lineage>
</organism>
<feature type="region of interest" description="Disordered" evidence="1">
    <location>
        <begin position="57"/>
        <end position="92"/>
    </location>
</feature>
<feature type="compositionally biased region" description="Low complexity" evidence="1">
    <location>
        <begin position="290"/>
        <end position="307"/>
    </location>
</feature>
<gene>
    <name evidence="2" type="ORF">BGZ65_001433</name>
</gene>
<name>A0A9P6J2C9_9FUNG</name>
<dbReference type="AlphaFoldDB" id="A0A9P6J2C9"/>
<proteinExistence type="predicted"/>
<keyword evidence="3" id="KW-1185">Reference proteome</keyword>
<dbReference type="EMBL" id="JAAAHW010006564">
    <property type="protein sequence ID" value="KAF9958457.1"/>
    <property type="molecule type" value="Genomic_DNA"/>
</dbReference>
<protein>
    <submittedName>
        <fullName evidence="2">Uncharacterized protein</fullName>
    </submittedName>
</protein>
<sequence length="441" mass="49619">MTETSHDHHHDLSPTRTVPAQLDRSETTSYVIHRTFEDFERLSEMVIRMGQAIHAHDHHYHHHQHGHDSQGTLEGQGEHATSNLSSPRPSLTALRVHHPYPGLYHALLKQLSNVKANQRAFDASSTTHGFNEEGAFERVLELNQYLENVWYWLLPENNPPYLYLSHERHDIMQWFKPLAQSTHADGRQMRERRLEQEQEQDQKRQQHSILQPHGSMIRHEPRAKDKRVESDTREEAAAARSISALSLPSLLSSSSSSSCSSCSASSVSSKGSRLGSRREDDNSDTDIDGSPRASSTSASSTLPSSGSINGLTTEYNKSTTTTTIISSDEGQGGLVEEHDSSDPRLDVKIKRRMSLNHVFRSLTLPRNSHCRSQRQSMCESGGHRKMLATSASMPLATTSRYHATSQDEIYIWNTVTTKYQSDQASFKSSSSPVETLPRSFR</sequence>
<dbReference type="Proteomes" id="UP000749646">
    <property type="component" value="Unassembled WGS sequence"/>
</dbReference>
<feature type="region of interest" description="Disordered" evidence="1">
    <location>
        <begin position="182"/>
        <end position="235"/>
    </location>
</feature>
<feature type="region of interest" description="Disordered" evidence="1">
    <location>
        <begin position="421"/>
        <end position="441"/>
    </location>
</feature>
<feature type="compositionally biased region" description="Basic and acidic residues" evidence="1">
    <location>
        <begin position="217"/>
        <end position="235"/>
    </location>
</feature>
<evidence type="ECO:0000256" key="1">
    <source>
        <dbReference type="SAM" id="MobiDB-lite"/>
    </source>
</evidence>
<feature type="compositionally biased region" description="Basic and acidic residues" evidence="1">
    <location>
        <begin position="184"/>
        <end position="204"/>
    </location>
</feature>
<comment type="caution">
    <text evidence="2">The sequence shown here is derived from an EMBL/GenBank/DDBJ whole genome shotgun (WGS) entry which is preliminary data.</text>
</comment>
<feature type="compositionally biased region" description="Low complexity" evidence="1">
    <location>
        <begin position="421"/>
        <end position="431"/>
    </location>
</feature>
<evidence type="ECO:0000313" key="2">
    <source>
        <dbReference type="EMBL" id="KAF9958457.1"/>
    </source>
</evidence>
<accession>A0A9P6J2C9</accession>
<reference evidence="2" key="1">
    <citation type="journal article" date="2020" name="Fungal Divers.">
        <title>Resolving the Mortierellaceae phylogeny through synthesis of multi-gene phylogenetics and phylogenomics.</title>
        <authorList>
            <person name="Vandepol N."/>
            <person name="Liber J."/>
            <person name="Desiro A."/>
            <person name="Na H."/>
            <person name="Kennedy M."/>
            <person name="Barry K."/>
            <person name="Grigoriev I.V."/>
            <person name="Miller A.N."/>
            <person name="O'Donnell K."/>
            <person name="Stajich J.E."/>
            <person name="Bonito G."/>
        </authorList>
    </citation>
    <scope>NUCLEOTIDE SEQUENCE</scope>
    <source>
        <strain evidence="2">MES-2147</strain>
    </source>
</reference>
<feature type="compositionally biased region" description="Basic and acidic residues" evidence="1">
    <location>
        <begin position="1"/>
        <end position="13"/>
    </location>
</feature>
<dbReference type="OrthoDB" id="2437688at2759"/>
<feature type="compositionally biased region" description="Polar residues" evidence="1">
    <location>
        <begin position="69"/>
        <end position="89"/>
    </location>
</feature>
<feature type="region of interest" description="Disordered" evidence="1">
    <location>
        <begin position="254"/>
        <end position="314"/>
    </location>
</feature>
<evidence type="ECO:0000313" key="3">
    <source>
        <dbReference type="Proteomes" id="UP000749646"/>
    </source>
</evidence>